<evidence type="ECO:0000313" key="2">
    <source>
        <dbReference type="EMBL" id="GEU91987.1"/>
    </source>
</evidence>
<feature type="compositionally biased region" description="Pro residues" evidence="1">
    <location>
        <begin position="86"/>
        <end position="107"/>
    </location>
</feature>
<comment type="caution">
    <text evidence="2">The sequence shown here is derived from an EMBL/GenBank/DDBJ whole genome shotgun (WGS) entry which is preliminary data.</text>
</comment>
<organism evidence="2">
    <name type="scientific">Tanacetum cinerariifolium</name>
    <name type="common">Dalmatian daisy</name>
    <name type="synonym">Chrysanthemum cinerariifolium</name>
    <dbReference type="NCBI Taxonomy" id="118510"/>
    <lineage>
        <taxon>Eukaryota</taxon>
        <taxon>Viridiplantae</taxon>
        <taxon>Streptophyta</taxon>
        <taxon>Embryophyta</taxon>
        <taxon>Tracheophyta</taxon>
        <taxon>Spermatophyta</taxon>
        <taxon>Magnoliopsida</taxon>
        <taxon>eudicotyledons</taxon>
        <taxon>Gunneridae</taxon>
        <taxon>Pentapetalae</taxon>
        <taxon>asterids</taxon>
        <taxon>campanulids</taxon>
        <taxon>Asterales</taxon>
        <taxon>Asteraceae</taxon>
        <taxon>Asteroideae</taxon>
        <taxon>Anthemideae</taxon>
        <taxon>Anthemidinae</taxon>
        <taxon>Tanacetum</taxon>
    </lineage>
</organism>
<proteinExistence type="predicted"/>
<evidence type="ECO:0000256" key="1">
    <source>
        <dbReference type="SAM" id="MobiDB-lite"/>
    </source>
</evidence>
<feature type="region of interest" description="Disordered" evidence="1">
    <location>
        <begin position="73"/>
        <end position="126"/>
    </location>
</feature>
<gene>
    <name evidence="2" type="ORF">Tci_063965</name>
</gene>
<accession>A0A6L2P258</accession>
<protein>
    <submittedName>
        <fullName evidence="2">Uncharacterized protein</fullName>
    </submittedName>
</protein>
<dbReference type="AlphaFoldDB" id="A0A6L2P258"/>
<name>A0A6L2P258_TANCI</name>
<dbReference type="EMBL" id="BKCJ010010529">
    <property type="protein sequence ID" value="GEU91987.1"/>
    <property type="molecule type" value="Genomic_DNA"/>
</dbReference>
<sequence>MEILLEPTSNKLLVVGFNSLVHSFRALSALRRSGLRTASTAAKPCQGDSLEFYLITGSINTDQRGTVDDAELEEDADNKVSVASTPPSPTPATTPPPPQQEPIPLPPQAQSAQPSSPPQQQPSQTPGILESLTTLHYQAQAEGQEVREEEKIQIFWFKEVEEVLSMQDTDKAEPAEVEEVLEEKKGYCHKNLEEIAAALVIVHSKVQSKDKVMRYQALKRKPMTEAQERKNMMIYLKNMAGFKMEFFKGMTYSEIRPIFEKYYNSIQAFLKKGKKEIEEEGSKRKIVANDDDDVYIEATPLVSKVCVIDYQIHYENNKPYYKIIRVDGTHKLFLRFITLLKNFDREDLETLWKLVKERFESTEPKNFSNDFLLKILKIMFEKPNVEANMFMLVETKYHLTHFTLEQMLNNVRLEVKKESEMSLELLRLVRRQQDEGYVPE</sequence>
<reference evidence="2" key="1">
    <citation type="journal article" date="2019" name="Sci. Rep.">
        <title>Draft genome of Tanacetum cinerariifolium, the natural source of mosquito coil.</title>
        <authorList>
            <person name="Yamashiro T."/>
            <person name="Shiraishi A."/>
            <person name="Satake H."/>
            <person name="Nakayama K."/>
        </authorList>
    </citation>
    <scope>NUCLEOTIDE SEQUENCE</scope>
</reference>